<dbReference type="OrthoDB" id="3244185at2759"/>
<dbReference type="Proteomes" id="UP000053477">
    <property type="component" value="Unassembled WGS sequence"/>
</dbReference>
<dbReference type="EMBL" id="KQ085989">
    <property type="protein sequence ID" value="KLO11903.1"/>
    <property type="molecule type" value="Genomic_DNA"/>
</dbReference>
<feature type="non-terminal residue" evidence="1">
    <location>
        <position position="151"/>
    </location>
</feature>
<dbReference type="STRING" id="27342.A0A0H2RR30"/>
<proteinExistence type="predicted"/>
<accession>A0A0H2RR30</accession>
<gene>
    <name evidence="1" type="ORF">SCHPADRAFT_799899</name>
</gene>
<organism evidence="1 2">
    <name type="scientific">Schizopora paradoxa</name>
    <dbReference type="NCBI Taxonomy" id="27342"/>
    <lineage>
        <taxon>Eukaryota</taxon>
        <taxon>Fungi</taxon>
        <taxon>Dikarya</taxon>
        <taxon>Basidiomycota</taxon>
        <taxon>Agaricomycotina</taxon>
        <taxon>Agaricomycetes</taxon>
        <taxon>Hymenochaetales</taxon>
        <taxon>Schizoporaceae</taxon>
        <taxon>Schizopora</taxon>
    </lineage>
</organism>
<sequence length="151" mass="17031">LYDRFPVYKQMRVMLRDIPQVNAIKRLNTIRAISEKRSKPGAPGTPECFDPVLVRCNIPSDSYVGTSLEGLRVARVKVIFSLPEEISPCETRLAYVEWFRPLRAVDATTKMHSITYAKHGGMTSAEIVPLDDIVQSIHLIPKFGATMDPSW</sequence>
<evidence type="ECO:0000313" key="1">
    <source>
        <dbReference type="EMBL" id="KLO11903.1"/>
    </source>
</evidence>
<keyword evidence="2" id="KW-1185">Reference proteome</keyword>
<dbReference type="InParanoid" id="A0A0H2RR30"/>
<name>A0A0H2RR30_9AGAM</name>
<feature type="non-terminal residue" evidence="1">
    <location>
        <position position="1"/>
    </location>
</feature>
<evidence type="ECO:0000313" key="2">
    <source>
        <dbReference type="Proteomes" id="UP000053477"/>
    </source>
</evidence>
<protein>
    <submittedName>
        <fullName evidence="1">Uncharacterized protein</fullName>
    </submittedName>
</protein>
<reference evidence="1 2" key="1">
    <citation type="submission" date="2015-04" db="EMBL/GenBank/DDBJ databases">
        <title>Complete genome sequence of Schizopora paradoxa KUC8140, a cosmopolitan wood degrader in East Asia.</title>
        <authorList>
            <consortium name="DOE Joint Genome Institute"/>
            <person name="Min B."/>
            <person name="Park H."/>
            <person name="Jang Y."/>
            <person name="Kim J.-J."/>
            <person name="Kim K.H."/>
            <person name="Pangilinan J."/>
            <person name="Lipzen A."/>
            <person name="Riley R."/>
            <person name="Grigoriev I.V."/>
            <person name="Spatafora J.W."/>
            <person name="Choi I.-G."/>
        </authorList>
    </citation>
    <scope>NUCLEOTIDE SEQUENCE [LARGE SCALE GENOMIC DNA]</scope>
    <source>
        <strain evidence="1 2">KUC8140</strain>
    </source>
</reference>
<dbReference type="AlphaFoldDB" id="A0A0H2RR30"/>